<reference evidence="1" key="1">
    <citation type="journal article" date="2017" name="Genome Biol. Evol.">
        <title>Comparative Genomics of Rhodococcus equi Virulence Plasmids Indicates Host-Driven Evolution of the vap Pathogenicity Island.</title>
        <authorList>
            <person name="MacArthur I."/>
            <person name="Anastasi E."/>
            <person name="Alvarez S."/>
            <person name="Scortti M."/>
            <person name="Vazquez-Boland J.A."/>
        </authorList>
    </citation>
    <scope>NUCLEOTIDE SEQUENCE</scope>
    <source>
        <strain evidence="1">PAM1572</strain>
        <plasmid evidence="1">pVAPN1572</plasmid>
    </source>
</reference>
<protein>
    <submittedName>
        <fullName evidence="1">Uncharacterized protein</fullName>
    </submittedName>
</protein>
<geneLocation type="plasmid" evidence="1">
    <name>pVAPN1572</name>
</geneLocation>
<keyword evidence="1" id="KW-0614">Plasmid</keyword>
<name>A0A1Z1UYP7_RHOHA</name>
<gene>
    <name evidence="1" type="ORF">pVAPN1572_0831</name>
</gene>
<accession>A0A1Z1UYP7</accession>
<sequence>MTRLSRISRYVAWLSVRYSVSTWRAGRMGEIRPTATDCPFHAEENCGEHYCSLGICKGYTKKSPLLNLMRRDCS</sequence>
<dbReference type="EMBL" id="KX443401">
    <property type="protein sequence ID" value="ARX60125.1"/>
    <property type="molecule type" value="Genomic_DNA"/>
</dbReference>
<organism evidence="1">
    <name type="scientific">Rhodococcus hoagii</name>
    <name type="common">Corynebacterium equii</name>
    <dbReference type="NCBI Taxonomy" id="43767"/>
    <lineage>
        <taxon>Bacteria</taxon>
        <taxon>Bacillati</taxon>
        <taxon>Actinomycetota</taxon>
        <taxon>Actinomycetes</taxon>
        <taxon>Mycobacteriales</taxon>
        <taxon>Nocardiaceae</taxon>
        <taxon>Prescottella</taxon>
    </lineage>
</organism>
<proteinExistence type="predicted"/>
<evidence type="ECO:0000313" key="1">
    <source>
        <dbReference type="EMBL" id="ARX60125.1"/>
    </source>
</evidence>
<dbReference type="AlphaFoldDB" id="A0A1Z1UYP7"/>